<evidence type="ECO:0000256" key="6">
    <source>
        <dbReference type="RuleBase" id="RU362124"/>
    </source>
</evidence>
<feature type="region of interest" description="Disordered" evidence="7">
    <location>
        <begin position="1"/>
        <end position="27"/>
    </location>
</feature>
<dbReference type="InterPro" id="IPR013325">
    <property type="entry name" value="RNA_pol_sigma_r2"/>
</dbReference>
<dbReference type="InterPro" id="IPR000943">
    <property type="entry name" value="RNA_pol_sigma70"/>
</dbReference>
<keyword evidence="4 6" id="KW-0238">DNA-binding</keyword>
<comment type="function">
    <text evidence="6">Sigma factors are initiation factors that promote the attachment of RNA polymerase to specific initiation sites and are then released.</text>
</comment>
<evidence type="ECO:0000259" key="9">
    <source>
        <dbReference type="PROSITE" id="PS00716"/>
    </source>
</evidence>
<gene>
    <name evidence="10" type="ORF">Asi03nite_65960</name>
</gene>
<comment type="caution">
    <text evidence="10">The sequence shown here is derived from an EMBL/GenBank/DDBJ whole genome shotgun (WGS) entry which is preliminary data.</text>
</comment>
<feature type="domain" description="RNA polymerase sigma-70" evidence="9">
    <location>
        <begin position="294"/>
        <end position="320"/>
    </location>
</feature>
<dbReference type="SUPFAM" id="SSF88659">
    <property type="entry name" value="Sigma3 and sigma4 domains of RNA polymerase sigma factors"/>
    <property type="match status" value="2"/>
</dbReference>
<dbReference type="Gene3D" id="1.10.601.10">
    <property type="entry name" value="RNA Polymerase Primary Sigma Factor"/>
    <property type="match status" value="2"/>
</dbReference>
<evidence type="ECO:0000259" key="8">
    <source>
        <dbReference type="PROSITE" id="PS00715"/>
    </source>
</evidence>
<reference evidence="10" key="1">
    <citation type="submission" date="2021-01" db="EMBL/GenBank/DDBJ databases">
        <title>Whole genome shotgun sequence of Actinoplanes siamensis NBRC 109076.</title>
        <authorList>
            <person name="Komaki H."/>
            <person name="Tamura T."/>
        </authorList>
    </citation>
    <scope>NUCLEOTIDE SEQUENCE</scope>
    <source>
        <strain evidence="10">NBRC 109076</strain>
    </source>
</reference>
<dbReference type="Proteomes" id="UP000629619">
    <property type="component" value="Unassembled WGS sequence"/>
</dbReference>
<evidence type="ECO:0000256" key="1">
    <source>
        <dbReference type="ARBA" id="ARBA00007788"/>
    </source>
</evidence>
<dbReference type="PANTHER" id="PTHR30603">
    <property type="entry name" value="RNA POLYMERASE SIGMA FACTOR RPO"/>
    <property type="match status" value="1"/>
</dbReference>
<evidence type="ECO:0000256" key="5">
    <source>
        <dbReference type="ARBA" id="ARBA00023163"/>
    </source>
</evidence>
<dbReference type="GO" id="GO:0006352">
    <property type="term" value="P:DNA-templated transcription initiation"/>
    <property type="evidence" value="ECO:0007669"/>
    <property type="project" value="InterPro"/>
</dbReference>
<dbReference type="PROSITE" id="PS00715">
    <property type="entry name" value="SIGMA70_1"/>
    <property type="match status" value="1"/>
</dbReference>
<dbReference type="InterPro" id="IPR050239">
    <property type="entry name" value="Sigma-70_RNA_pol_init_factors"/>
</dbReference>
<accession>A0A919ND95</accession>
<dbReference type="SUPFAM" id="SSF88946">
    <property type="entry name" value="Sigma2 domain of RNA polymerase sigma factors"/>
    <property type="match status" value="1"/>
</dbReference>
<evidence type="ECO:0000256" key="7">
    <source>
        <dbReference type="SAM" id="MobiDB-lite"/>
    </source>
</evidence>
<organism evidence="10 11">
    <name type="scientific">Actinoplanes siamensis</name>
    <dbReference type="NCBI Taxonomy" id="1223317"/>
    <lineage>
        <taxon>Bacteria</taxon>
        <taxon>Bacillati</taxon>
        <taxon>Actinomycetota</taxon>
        <taxon>Actinomycetes</taxon>
        <taxon>Micromonosporales</taxon>
        <taxon>Micromonosporaceae</taxon>
        <taxon>Actinoplanes</taxon>
    </lineage>
</organism>
<dbReference type="CDD" id="cd06171">
    <property type="entry name" value="Sigma70_r4"/>
    <property type="match status" value="1"/>
</dbReference>
<keyword evidence="5 6" id="KW-0804">Transcription</keyword>
<sequence>MTATIDPVRTAEDQDDDQPGPATIAPAPVDVDTVKAYLREIGRVPLLTAEQEVEIAKRIEAGLYAAELLRAHDERDRQVPADRLRDLRLVARDGERAKGHLLEANLRLVVSIAKRYSGRSMPFLDLIQEGNVGLIRAAEKFDYTKGFKFSTYATWWIRQAISRAVADQGRTIRIPVHMMEMINKLTRLQREMLHRLGREATPAELAREMELAPARIVEIQQYAREPISLDQGIGAGGDAQFGDFIEDTDAVVALDAVSSGLLRDQLESILATLTEREAGVVRLRFGLSDGVPRTLDEIGRVYGVTRERIRQIEMKTMSKLRHPARSGALRDFLA</sequence>
<dbReference type="Pfam" id="PF04539">
    <property type="entry name" value="Sigma70_r3"/>
    <property type="match status" value="1"/>
</dbReference>
<evidence type="ECO:0000256" key="4">
    <source>
        <dbReference type="ARBA" id="ARBA00023125"/>
    </source>
</evidence>
<evidence type="ECO:0000313" key="10">
    <source>
        <dbReference type="EMBL" id="GIF09058.1"/>
    </source>
</evidence>
<feature type="domain" description="RNA polymerase sigma-70" evidence="8">
    <location>
        <begin position="125"/>
        <end position="138"/>
    </location>
</feature>
<dbReference type="FunFam" id="1.10.601.10:FF:000001">
    <property type="entry name" value="RNA polymerase sigma factor SigA"/>
    <property type="match status" value="1"/>
</dbReference>
<dbReference type="Pfam" id="PF00140">
    <property type="entry name" value="Sigma70_r1_2"/>
    <property type="match status" value="1"/>
</dbReference>
<evidence type="ECO:0000256" key="2">
    <source>
        <dbReference type="ARBA" id="ARBA00023015"/>
    </source>
</evidence>
<keyword evidence="11" id="KW-1185">Reference proteome</keyword>
<dbReference type="PROSITE" id="PS00716">
    <property type="entry name" value="SIGMA70_2"/>
    <property type="match status" value="1"/>
</dbReference>
<dbReference type="NCBIfam" id="TIGR02937">
    <property type="entry name" value="sigma70-ECF"/>
    <property type="match status" value="1"/>
</dbReference>
<protein>
    <recommendedName>
        <fullName evidence="6">RNA polymerase sigma factor</fullName>
    </recommendedName>
</protein>
<dbReference type="InterPro" id="IPR014284">
    <property type="entry name" value="RNA_pol_sigma-70_dom"/>
</dbReference>
<evidence type="ECO:0000256" key="3">
    <source>
        <dbReference type="ARBA" id="ARBA00023082"/>
    </source>
</evidence>
<dbReference type="InterPro" id="IPR007624">
    <property type="entry name" value="RNA_pol_sigma70_r3"/>
</dbReference>
<dbReference type="FunFam" id="1.10.10.10:FF:000004">
    <property type="entry name" value="RNA polymerase sigma factor SigA"/>
    <property type="match status" value="1"/>
</dbReference>
<dbReference type="InterPro" id="IPR013324">
    <property type="entry name" value="RNA_pol_sigma_r3/r4-like"/>
</dbReference>
<dbReference type="InterPro" id="IPR007627">
    <property type="entry name" value="RNA_pol_sigma70_r2"/>
</dbReference>
<dbReference type="Pfam" id="PF04545">
    <property type="entry name" value="Sigma70_r4"/>
    <property type="match status" value="1"/>
</dbReference>
<proteinExistence type="inferred from homology"/>
<dbReference type="AlphaFoldDB" id="A0A919ND95"/>
<dbReference type="InterPro" id="IPR007630">
    <property type="entry name" value="RNA_pol_sigma70_r4"/>
</dbReference>
<dbReference type="InterPro" id="IPR009042">
    <property type="entry name" value="RNA_pol_sigma70_r1_2"/>
</dbReference>
<name>A0A919ND95_9ACTN</name>
<dbReference type="PRINTS" id="PR00046">
    <property type="entry name" value="SIGMA70FCT"/>
</dbReference>
<dbReference type="GO" id="GO:0003677">
    <property type="term" value="F:DNA binding"/>
    <property type="evidence" value="ECO:0007669"/>
    <property type="project" value="UniProtKB-KW"/>
</dbReference>
<keyword evidence="2 6" id="KW-0805">Transcription regulation</keyword>
<dbReference type="EMBL" id="BOMW01000073">
    <property type="protein sequence ID" value="GIF09058.1"/>
    <property type="molecule type" value="Genomic_DNA"/>
</dbReference>
<comment type="similarity">
    <text evidence="1 6">Belongs to the sigma-70 factor family.</text>
</comment>
<dbReference type="Gene3D" id="1.10.10.10">
    <property type="entry name" value="Winged helix-like DNA-binding domain superfamily/Winged helix DNA-binding domain"/>
    <property type="match status" value="2"/>
</dbReference>
<dbReference type="InterPro" id="IPR036388">
    <property type="entry name" value="WH-like_DNA-bd_sf"/>
</dbReference>
<dbReference type="Pfam" id="PF04542">
    <property type="entry name" value="Sigma70_r2"/>
    <property type="match status" value="1"/>
</dbReference>
<keyword evidence="3 6" id="KW-0731">Sigma factor</keyword>
<dbReference type="GO" id="GO:0016987">
    <property type="term" value="F:sigma factor activity"/>
    <property type="evidence" value="ECO:0007669"/>
    <property type="project" value="UniProtKB-KW"/>
</dbReference>
<evidence type="ECO:0000313" key="11">
    <source>
        <dbReference type="Proteomes" id="UP000629619"/>
    </source>
</evidence>
<dbReference type="PANTHER" id="PTHR30603:SF59">
    <property type="entry name" value="RNA POLYMERASE PRINCIPAL SIGMA FACTOR HRDA"/>
    <property type="match status" value="1"/>
</dbReference>